<accession>A0A127KP49</accession>
<evidence type="ECO:0000313" key="1">
    <source>
        <dbReference type="EMBL" id="AMO43850.1"/>
    </source>
</evidence>
<evidence type="ECO:0008006" key="3">
    <source>
        <dbReference type="Google" id="ProtNLM"/>
    </source>
</evidence>
<evidence type="ECO:0000313" key="2">
    <source>
        <dbReference type="Proteomes" id="UP000201448"/>
    </source>
</evidence>
<dbReference type="EMBL" id="KU613353">
    <property type="protein sequence ID" value="AMO43850.1"/>
    <property type="molecule type" value="Genomic_DNA"/>
</dbReference>
<name>A0A127KP49_9CAUD</name>
<dbReference type="Proteomes" id="UP000201448">
    <property type="component" value="Segment"/>
</dbReference>
<sequence length="96" mass="10356">MEPQGQIYVQDMDDVDRIGAAPKKGREPGDNSYNVSWACAALSAYAKVIGGHDEGVETAISDLLGDLMHLADAAGVDFEEMVNKAEYNYGFELNGE</sequence>
<reference evidence="1 2" key="1">
    <citation type="submission" date="2016-01" db="EMBL/GenBank/DDBJ databases">
        <authorList>
            <person name="Cotto-Rosario A."/>
            <person name="Gomez-Fuentes N."/>
            <person name="Berrios-Ruiz J."/>
            <person name="Caceres-Velazquez C."/>
            <person name="Casiano-Real M."/>
            <person name="Cotto-Berrios I."/>
            <person name="Crespo-Vega V."/>
            <person name="DeJesus-David M."/>
            <person name="DelToro-Sanchez C.J."/>
            <person name="Diaz-Morales C.J."/>
            <person name="Espada-Ramos M."/>
            <person name="Feliciano-Torres M.J."/>
            <person name="Fernandez-Rodriguez P.M."/>
            <person name="Fernandez-Martinez M."/>
            <person name="Figueroa-Concepcion D."/>
            <person name="Figueroa-Bermudez M.L."/>
            <person name="Garcia-Delgado K."/>
            <person name="Nunez-Rodriguez C."/>
            <person name="Quiles-Santiago A.M."/>
            <person name="Rodriguez-Gonzalez A."/>
            <person name="Santiago-Burgos D."/>
            <person name="Solivan-Perez E."/>
            <person name="Torres-Vazquez A."/>
            <person name="Verdejo-Lopez V."/>
            <person name="Vazquez E."/>
            <person name="Rubin M.R."/>
            <person name="Ware V.C."/>
            <person name="Bradley K.W."/>
            <person name="Asai D.J."/>
            <person name="Bowman C.A."/>
            <person name="Russell D.A."/>
            <person name="Pope W.H."/>
            <person name="Jacobs-Sera D."/>
            <person name="Hendrix R.W."/>
            <person name="Hatfull G.F."/>
        </authorList>
    </citation>
    <scope>NUCLEOTIDE SEQUENCE [LARGE SCALE GENOMIC DNA]</scope>
</reference>
<proteinExistence type="predicted"/>
<protein>
    <recommendedName>
        <fullName evidence="3">MazG-like nucleotide pyrophosphohydrolase</fullName>
    </recommendedName>
</protein>
<gene>
    <name evidence="1" type="ORF">PBI_CATALINA_83</name>
</gene>
<dbReference type="OrthoDB" id="23954at10239"/>
<dbReference type="KEGG" id="vg:29122833"/>
<dbReference type="RefSeq" id="YP_009301905.1">
    <property type="nucleotide sequence ID" value="NC_031238.1"/>
</dbReference>
<dbReference type="GeneID" id="29122833"/>
<organism evidence="1 2">
    <name type="scientific">Mycobacterium phage Catalina</name>
    <dbReference type="NCBI Taxonomy" id="1792253"/>
    <lineage>
        <taxon>Viruses</taxon>
        <taxon>Duplodnaviria</taxon>
        <taxon>Heunggongvirae</taxon>
        <taxon>Uroviricota</taxon>
        <taxon>Caudoviricetes</taxon>
        <taxon>Fromanvirus</taxon>
        <taxon>Fromanvirus packman</taxon>
    </lineage>
</organism>